<dbReference type="SMART" id="SM00507">
    <property type="entry name" value="HNHc"/>
    <property type="match status" value="2"/>
</dbReference>
<dbReference type="AlphaFoldDB" id="A0A6C0C960"/>
<dbReference type="GO" id="GO:0016788">
    <property type="term" value="F:hydrolase activity, acting on ester bonds"/>
    <property type="evidence" value="ECO:0007669"/>
    <property type="project" value="InterPro"/>
</dbReference>
<reference evidence="2" key="1">
    <citation type="journal article" date="2020" name="Nature">
        <title>Giant virus diversity and host interactions through global metagenomics.</title>
        <authorList>
            <person name="Schulz F."/>
            <person name="Roux S."/>
            <person name="Paez-Espino D."/>
            <person name="Jungbluth S."/>
            <person name="Walsh D.A."/>
            <person name="Denef V.J."/>
            <person name="McMahon K.D."/>
            <person name="Konstantinidis K.T."/>
            <person name="Eloe-Fadrosh E.A."/>
            <person name="Kyrpides N.C."/>
            <person name="Woyke T."/>
        </authorList>
    </citation>
    <scope>NUCLEOTIDE SEQUENCE</scope>
    <source>
        <strain evidence="2">GVMAG-M-3300020192-26</strain>
    </source>
</reference>
<protein>
    <recommendedName>
        <fullName evidence="1">HNH nuclease domain-containing protein</fullName>
    </recommendedName>
</protein>
<dbReference type="InterPro" id="IPR003615">
    <property type="entry name" value="HNH_nuc"/>
</dbReference>
<dbReference type="InterPro" id="IPR044925">
    <property type="entry name" value="His-Me_finger_sf"/>
</dbReference>
<sequence>MSEFCPVVGYEDRYGVSKDAMVTSFKTNKIMKTRVSPSGYKMINLYDCHNNKHTHSIHILVAKTYLKKTNLEQIQVDHIDGNKLNNNLNNLRFVTPSENSKNAHRNNKNITRNKRSVCKLDINNNILETYESVISAARNNNLYAVQIINCCKDTNKTLKGHRWIYQEKNIKNMKLESDEIFKKIDEIDGMLFDSYEISSYGKVRNIKTQHFLAPEFSTGYVRFQLCTIDHIHKHFSAHRIVAYFFIRKENNPKMVVNHIDENKMNNHFTNLEWSTYSENTLHSVGKKVCKIDKHTGKILYTYSSATCASKVFGKSYGGTKIGECCNNKSKTTYGYIWKYLEKIIGEMIDDGYIKIAAKELSEYPEETLVSFITNAGQLRYGRVLVGIDTERFTYTKDEERFSFLLSNVKEMWIKENVN</sequence>
<dbReference type="SMART" id="SM00497">
    <property type="entry name" value="IENR1"/>
    <property type="match status" value="2"/>
</dbReference>
<accession>A0A6C0C960</accession>
<dbReference type="InterPro" id="IPR010902">
    <property type="entry name" value="NUMOD4"/>
</dbReference>
<dbReference type="EMBL" id="MN739353">
    <property type="protein sequence ID" value="QHT00199.1"/>
    <property type="molecule type" value="Genomic_DNA"/>
</dbReference>
<evidence type="ECO:0000259" key="1">
    <source>
        <dbReference type="SMART" id="SM00507"/>
    </source>
</evidence>
<dbReference type="Pfam" id="PF07463">
    <property type="entry name" value="NUMOD4"/>
    <property type="match status" value="1"/>
</dbReference>
<dbReference type="SUPFAM" id="SSF54060">
    <property type="entry name" value="His-Me finger endonucleases"/>
    <property type="match status" value="2"/>
</dbReference>
<dbReference type="InterPro" id="IPR003647">
    <property type="entry name" value="Intron_nuc_1_rpt"/>
</dbReference>
<dbReference type="Pfam" id="PF13392">
    <property type="entry name" value="HNH_3"/>
    <property type="match status" value="2"/>
</dbReference>
<name>A0A6C0C960_9ZZZZ</name>
<dbReference type="InterPro" id="IPR036388">
    <property type="entry name" value="WH-like_DNA-bd_sf"/>
</dbReference>
<organism evidence="2">
    <name type="scientific">viral metagenome</name>
    <dbReference type="NCBI Taxonomy" id="1070528"/>
    <lineage>
        <taxon>unclassified sequences</taxon>
        <taxon>metagenomes</taxon>
        <taxon>organismal metagenomes</taxon>
    </lineage>
</organism>
<feature type="domain" description="HNH nuclease" evidence="1">
    <location>
        <begin position="51"/>
        <end position="100"/>
    </location>
</feature>
<dbReference type="Gene3D" id="3.90.75.20">
    <property type="match status" value="2"/>
</dbReference>
<feature type="domain" description="HNH nuclease" evidence="1">
    <location>
        <begin position="231"/>
        <end position="280"/>
    </location>
</feature>
<evidence type="ECO:0000313" key="2">
    <source>
        <dbReference type="EMBL" id="QHT00199.1"/>
    </source>
</evidence>
<dbReference type="Gene3D" id="1.10.10.10">
    <property type="entry name" value="Winged helix-like DNA-binding domain superfamily/Winged helix DNA-binding domain"/>
    <property type="match status" value="1"/>
</dbReference>
<proteinExistence type="predicted"/>